<accession>A0A9P1FH48</accession>
<dbReference type="SUPFAM" id="SSF48403">
    <property type="entry name" value="Ankyrin repeat"/>
    <property type="match status" value="1"/>
</dbReference>
<evidence type="ECO:0000313" key="4">
    <source>
        <dbReference type="EMBL" id="CAI3974450.1"/>
    </source>
</evidence>
<dbReference type="SMART" id="SM00248">
    <property type="entry name" value="ANK"/>
    <property type="match status" value="5"/>
</dbReference>
<dbReference type="InterPro" id="IPR002110">
    <property type="entry name" value="Ankyrin_rpt"/>
</dbReference>
<dbReference type="EMBL" id="CAMXCT010000136">
    <property type="protein sequence ID" value="CAI3974450.1"/>
    <property type="molecule type" value="Genomic_DNA"/>
</dbReference>
<dbReference type="OrthoDB" id="415684at2759"/>
<dbReference type="PROSITE" id="PS50297">
    <property type="entry name" value="ANK_REP_REGION"/>
    <property type="match status" value="2"/>
</dbReference>
<evidence type="ECO:0000256" key="2">
    <source>
        <dbReference type="ARBA" id="ARBA00023043"/>
    </source>
</evidence>
<keyword evidence="2 3" id="KW-0040">ANK repeat</keyword>
<sequence>MGNQCSGSAHVANSQPVHQQQFPMYVLKVSDFLAMEGSPVPHQRLMERQLLQAWEPGMFSIFISHQWIGSTHPDPEGQQLAVLRSCLRRLIDGTIQVEEDLVSLSLGSRSLQPETRKLIAGGYIFLDWFAIPQITARLEGTNESATGSDAAKAVQSIPAYVEVADLFIALVPEMMHSDTKLPCNFTSWLSRGWCRAELWCHLLSNKPDTRVILIFSDREAEYMSALNWQQNTIAQGDFTVEKDRAVVVKLGEAAVESKIQHLSREGPLSHCRFYLAQRPKLLGQERIRFELNKFLSHFRFSSLKDAVGVVEGMTPLLCAVFAEDVDLVRLLAQNQADVNLRLRGLSQLGYFEGQTPLMVAAKSYQRAEMLSTLLELRADISAQSGAGINVAYLVRTPEQVQVLLKFRADLDSPCHNGLTPLTGVASLANPETVKALLAARCDPNPQHVPGQGLSYTPCFGAALFSKNNRHGAENMRLLIEHRADINVRARPQGLLKFVCQSLRAYVELLGSECRSKHVVYLANFPGMSPMSVAAMVGNEEMTKILWDAGAENMPNDRGFMPEDLATLNGHRHLLPMISTFHS</sequence>
<dbReference type="EMBL" id="CAMXCT030000136">
    <property type="protein sequence ID" value="CAL4761762.1"/>
    <property type="molecule type" value="Genomic_DNA"/>
</dbReference>
<evidence type="ECO:0000313" key="7">
    <source>
        <dbReference type="Proteomes" id="UP001152797"/>
    </source>
</evidence>
<dbReference type="PANTHER" id="PTHR24198">
    <property type="entry name" value="ANKYRIN REPEAT AND PROTEIN KINASE DOMAIN-CONTAINING PROTEIN"/>
    <property type="match status" value="1"/>
</dbReference>
<dbReference type="EMBL" id="CAMXCT020000136">
    <property type="protein sequence ID" value="CAL1127825.1"/>
    <property type="molecule type" value="Genomic_DNA"/>
</dbReference>
<evidence type="ECO:0000256" key="1">
    <source>
        <dbReference type="ARBA" id="ARBA00022737"/>
    </source>
</evidence>
<name>A0A9P1FH48_9DINO</name>
<dbReference type="PROSITE" id="PS50088">
    <property type="entry name" value="ANK_REPEAT"/>
    <property type="match status" value="3"/>
</dbReference>
<comment type="caution">
    <text evidence="4">The sequence shown here is derived from an EMBL/GenBank/DDBJ whole genome shotgun (WGS) entry which is preliminary data.</text>
</comment>
<proteinExistence type="predicted"/>
<feature type="repeat" description="ANK" evidence="3">
    <location>
        <begin position="311"/>
        <end position="343"/>
    </location>
</feature>
<dbReference type="Proteomes" id="UP001152797">
    <property type="component" value="Unassembled WGS sequence"/>
</dbReference>
<gene>
    <name evidence="4" type="ORF">C1SCF055_LOCUS2849</name>
</gene>
<dbReference type="Gene3D" id="1.25.40.20">
    <property type="entry name" value="Ankyrin repeat-containing domain"/>
    <property type="match status" value="2"/>
</dbReference>
<feature type="repeat" description="ANK" evidence="3">
    <location>
        <begin position="525"/>
        <end position="557"/>
    </location>
</feature>
<dbReference type="PANTHER" id="PTHR24198:SF165">
    <property type="entry name" value="ANKYRIN REPEAT-CONTAINING PROTEIN-RELATED"/>
    <property type="match status" value="1"/>
</dbReference>
<evidence type="ECO:0000256" key="3">
    <source>
        <dbReference type="PROSITE-ProRule" id="PRU00023"/>
    </source>
</evidence>
<dbReference type="Pfam" id="PF12796">
    <property type="entry name" value="Ank_2"/>
    <property type="match status" value="1"/>
</dbReference>
<dbReference type="InterPro" id="IPR036770">
    <property type="entry name" value="Ankyrin_rpt-contain_sf"/>
</dbReference>
<dbReference type="AlphaFoldDB" id="A0A9P1FH48"/>
<organism evidence="4">
    <name type="scientific">Cladocopium goreaui</name>
    <dbReference type="NCBI Taxonomy" id="2562237"/>
    <lineage>
        <taxon>Eukaryota</taxon>
        <taxon>Sar</taxon>
        <taxon>Alveolata</taxon>
        <taxon>Dinophyceae</taxon>
        <taxon>Suessiales</taxon>
        <taxon>Symbiodiniaceae</taxon>
        <taxon>Cladocopium</taxon>
    </lineage>
</organism>
<protein>
    <submittedName>
        <fullName evidence="6">Ankyrin-1</fullName>
    </submittedName>
</protein>
<reference evidence="5" key="2">
    <citation type="submission" date="2024-04" db="EMBL/GenBank/DDBJ databases">
        <authorList>
            <person name="Chen Y."/>
            <person name="Shah S."/>
            <person name="Dougan E. K."/>
            <person name="Thang M."/>
            <person name="Chan C."/>
        </authorList>
    </citation>
    <scope>NUCLEOTIDE SEQUENCE [LARGE SCALE GENOMIC DNA]</scope>
</reference>
<feature type="repeat" description="ANK" evidence="3">
    <location>
        <begin position="352"/>
        <end position="385"/>
    </location>
</feature>
<evidence type="ECO:0000313" key="5">
    <source>
        <dbReference type="EMBL" id="CAL1127825.1"/>
    </source>
</evidence>
<reference evidence="4" key="1">
    <citation type="submission" date="2022-10" db="EMBL/GenBank/DDBJ databases">
        <authorList>
            <person name="Chen Y."/>
            <person name="Dougan E. K."/>
            <person name="Chan C."/>
            <person name="Rhodes N."/>
            <person name="Thang M."/>
        </authorList>
    </citation>
    <scope>NUCLEOTIDE SEQUENCE</scope>
</reference>
<keyword evidence="1" id="KW-0677">Repeat</keyword>
<evidence type="ECO:0000313" key="6">
    <source>
        <dbReference type="EMBL" id="CAL4761762.1"/>
    </source>
</evidence>
<keyword evidence="7" id="KW-1185">Reference proteome</keyword>